<reference evidence="7 8" key="1">
    <citation type="submission" date="2017-03" db="EMBL/GenBank/DDBJ databases">
        <title>Genomes of endolithic fungi from Antarctica.</title>
        <authorList>
            <person name="Coleine C."/>
            <person name="Masonjones S."/>
            <person name="Stajich J.E."/>
        </authorList>
    </citation>
    <scope>NUCLEOTIDE SEQUENCE [LARGE SCALE GENOMIC DNA]</scope>
    <source>
        <strain evidence="7 8">CCFEE 6314</strain>
    </source>
</reference>
<dbReference type="Gene3D" id="1.20.1250.20">
    <property type="entry name" value="MFS general substrate transporter like domains"/>
    <property type="match status" value="2"/>
</dbReference>
<evidence type="ECO:0000256" key="1">
    <source>
        <dbReference type="ARBA" id="ARBA00004141"/>
    </source>
</evidence>
<keyword evidence="2 6" id="KW-0812">Transmembrane</keyword>
<dbReference type="GO" id="GO:0022857">
    <property type="term" value="F:transmembrane transporter activity"/>
    <property type="evidence" value="ECO:0007669"/>
    <property type="project" value="InterPro"/>
</dbReference>
<keyword evidence="4 6" id="KW-0472">Membrane</keyword>
<evidence type="ECO:0000256" key="4">
    <source>
        <dbReference type="ARBA" id="ARBA00023136"/>
    </source>
</evidence>
<dbReference type="SUPFAM" id="SSF103473">
    <property type="entry name" value="MFS general substrate transporter"/>
    <property type="match status" value="1"/>
</dbReference>
<accession>A0A438NJU2</accession>
<feature type="region of interest" description="Disordered" evidence="5">
    <location>
        <begin position="204"/>
        <end position="288"/>
    </location>
</feature>
<evidence type="ECO:0000256" key="5">
    <source>
        <dbReference type="SAM" id="MobiDB-lite"/>
    </source>
</evidence>
<dbReference type="PANTHER" id="PTHR21576">
    <property type="entry name" value="UNCHARACTERIZED NODULIN-LIKE PROTEIN"/>
    <property type="match status" value="1"/>
</dbReference>
<dbReference type="Pfam" id="PF07690">
    <property type="entry name" value="MFS_1"/>
    <property type="match status" value="1"/>
</dbReference>
<feature type="transmembrane region" description="Helical" evidence="6">
    <location>
        <begin position="12"/>
        <end position="31"/>
    </location>
</feature>
<dbReference type="PANTHER" id="PTHR21576:SF158">
    <property type="entry name" value="RIBOSOMAL RNA-PROCESSING PROTEIN 12-LIKE CONSERVED DOMAIN-CONTAINING PROTEIN"/>
    <property type="match status" value="1"/>
</dbReference>
<comment type="caution">
    <text evidence="7">The sequence shown here is derived from an EMBL/GenBank/DDBJ whole genome shotgun (WGS) entry which is preliminary data.</text>
</comment>
<evidence type="ECO:0000256" key="3">
    <source>
        <dbReference type="ARBA" id="ARBA00022989"/>
    </source>
</evidence>
<evidence type="ECO:0000313" key="8">
    <source>
        <dbReference type="Proteomes" id="UP000288859"/>
    </source>
</evidence>
<feature type="transmembrane region" description="Helical" evidence="6">
    <location>
        <begin position="78"/>
        <end position="95"/>
    </location>
</feature>
<protein>
    <submittedName>
        <fullName evidence="7">Uncharacterized protein</fullName>
    </submittedName>
</protein>
<keyword evidence="3 6" id="KW-1133">Transmembrane helix</keyword>
<feature type="transmembrane region" description="Helical" evidence="6">
    <location>
        <begin position="305"/>
        <end position="327"/>
    </location>
</feature>
<evidence type="ECO:0000313" key="7">
    <source>
        <dbReference type="EMBL" id="RVX75998.1"/>
    </source>
</evidence>
<evidence type="ECO:0000256" key="6">
    <source>
        <dbReference type="SAM" id="Phobius"/>
    </source>
</evidence>
<feature type="compositionally biased region" description="Basic and acidic residues" evidence="5">
    <location>
        <begin position="535"/>
        <end position="546"/>
    </location>
</feature>
<feature type="compositionally biased region" description="Basic and acidic residues" evidence="5">
    <location>
        <begin position="276"/>
        <end position="288"/>
    </location>
</feature>
<feature type="compositionally biased region" description="Polar residues" evidence="5">
    <location>
        <begin position="205"/>
        <end position="249"/>
    </location>
</feature>
<dbReference type="EMBL" id="NAJM01000001">
    <property type="protein sequence ID" value="RVX75998.1"/>
    <property type="molecule type" value="Genomic_DNA"/>
</dbReference>
<dbReference type="Proteomes" id="UP000288859">
    <property type="component" value="Unassembled WGS sequence"/>
</dbReference>
<dbReference type="OrthoDB" id="410267at2759"/>
<comment type="subcellular location">
    <subcellularLocation>
        <location evidence="1">Membrane</location>
        <topology evidence="1">Multi-pass membrane protein</topology>
    </subcellularLocation>
</comment>
<organism evidence="7 8">
    <name type="scientific">Exophiala mesophila</name>
    <name type="common">Black yeast-like fungus</name>
    <dbReference type="NCBI Taxonomy" id="212818"/>
    <lineage>
        <taxon>Eukaryota</taxon>
        <taxon>Fungi</taxon>
        <taxon>Dikarya</taxon>
        <taxon>Ascomycota</taxon>
        <taxon>Pezizomycotina</taxon>
        <taxon>Eurotiomycetes</taxon>
        <taxon>Chaetothyriomycetidae</taxon>
        <taxon>Chaetothyriales</taxon>
        <taxon>Herpotrichiellaceae</taxon>
        <taxon>Exophiala</taxon>
    </lineage>
</organism>
<proteinExistence type="predicted"/>
<feature type="transmembrane region" description="Helical" evidence="6">
    <location>
        <begin position="445"/>
        <end position="466"/>
    </location>
</feature>
<name>A0A438NJU2_EXOME</name>
<feature type="transmembrane region" description="Helical" evidence="6">
    <location>
        <begin position="410"/>
        <end position="433"/>
    </location>
</feature>
<sequence>MIPTPEPRRLRLITVIAATVTALACGTNYGYSVWGPSFAARLRLSATHSNLIGTFGNLGMYATGIPAGIMIDAKSPRWGVVLGIVLFFLGYYPIAQAYSAGPGVYSVASICVFSFFTGAGSCSAFTASIKAAALSFPDSRGTATAFPLAAFGLSALFFTTIALALPPGVNSFLVLLAVGTVVLPLFSLPFMRVPNQHNYHHISQHENQALHRTSPSTGRPSYHNSSEPGALNSHNRQTAQSQPTSSRPPTNLEPPSTENSSLLSRSSSEEDFGDLENSKHSESDRAHEPPHLDIRGFALLPLAEFWQLFCMLGLLTGIGLMTINNIGNDAQALWLHYDPSTPVSFIESRQAMHVSILSFCSFSGRLLSGIGSDILVARLSRSRFWCLFVSAVIFVAAQVTATQVSNPHLLILVSGLTGLAYGMLFGVYPSLVAHSFGVHGLSQNWGTMTLAPVISGNVFNLLYGSIYDAHSLVNDQGHMECLQGRRCYAGAYWVAMGASIVSVGFCLWAIRHEDLVHRRRQLDIRSGRERRGRTSHGDDGYHERLA</sequence>
<feature type="transmembrane region" description="Helical" evidence="6">
    <location>
        <begin position="384"/>
        <end position="404"/>
    </location>
</feature>
<feature type="transmembrane region" description="Helical" evidence="6">
    <location>
        <begin position="490"/>
        <end position="510"/>
    </location>
</feature>
<feature type="region of interest" description="Disordered" evidence="5">
    <location>
        <begin position="526"/>
        <end position="546"/>
    </location>
</feature>
<gene>
    <name evidence="7" type="ORF">B0A52_00355</name>
</gene>
<dbReference type="InterPro" id="IPR036259">
    <property type="entry name" value="MFS_trans_sf"/>
</dbReference>
<dbReference type="GO" id="GO:0000329">
    <property type="term" value="C:fungal-type vacuole membrane"/>
    <property type="evidence" value="ECO:0007669"/>
    <property type="project" value="TreeGrafter"/>
</dbReference>
<dbReference type="InterPro" id="IPR011701">
    <property type="entry name" value="MFS"/>
</dbReference>
<evidence type="ECO:0000256" key="2">
    <source>
        <dbReference type="ARBA" id="ARBA00022692"/>
    </source>
</evidence>
<dbReference type="AlphaFoldDB" id="A0A438NJU2"/>
<feature type="compositionally biased region" description="Low complexity" evidence="5">
    <location>
        <begin position="256"/>
        <end position="266"/>
    </location>
</feature>
<dbReference type="VEuPathDB" id="FungiDB:PV10_01643"/>
<feature type="transmembrane region" description="Helical" evidence="6">
    <location>
        <begin position="171"/>
        <end position="191"/>
    </location>
</feature>
<feature type="transmembrane region" description="Helical" evidence="6">
    <location>
        <begin position="51"/>
        <end position="71"/>
    </location>
</feature>
<feature type="transmembrane region" description="Helical" evidence="6">
    <location>
        <begin position="145"/>
        <end position="165"/>
    </location>
</feature>